<accession>A0A1I6LWI8</accession>
<keyword evidence="3" id="KW-1185">Reference proteome</keyword>
<name>A0A1I6LWI8_9FIRM</name>
<keyword evidence="2" id="KW-0378">Hydrolase</keyword>
<dbReference type="OrthoDB" id="5678128at2"/>
<dbReference type="GO" id="GO:0004519">
    <property type="term" value="F:endonuclease activity"/>
    <property type="evidence" value="ECO:0007669"/>
    <property type="project" value="UniProtKB-KW"/>
</dbReference>
<gene>
    <name evidence="2" type="ORF">SAMN05661086_03615</name>
</gene>
<keyword evidence="2" id="KW-0540">Nuclease</keyword>
<reference evidence="2 3" key="1">
    <citation type="submission" date="2016-10" db="EMBL/GenBank/DDBJ databases">
        <authorList>
            <person name="de Groot N.N."/>
        </authorList>
    </citation>
    <scope>NUCLEOTIDE SEQUENCE [LARGE SCALE GENOMIC DNA]</scope>
    <source>
        <strain evidence="2 3">743A</strain>
    </source>
</reference>
<proteinExistence type="predicted"/>
<dbReference type="STRING" id="37658.SAMN05661086_03615"/>
<dbReference type="Pfam" id="PF13391">
    <property type="entry name" value="HNH_2"/>
    <property type="match status" value="1"/>
</dbReference>
<evidence type="ECO:0000313" key="2">
    <source>
        <dbReference type="EMBL" id="SFS07632.1"/>
    </source>
</evidence>
<keyword evidence="2" id="KW-0255">Endonuclease</keyword>
<evidence type="ECO:0000259" key="1">
    <source>
        <dbReference type="Pfam" id="PF13391"/>
    </source>
</evidence>
<dbReference type="EMBL" id="FOYZ01000022">
    <property type="protein sequence ID" value="SFS07632.1"/>
    <property type="molecule type" value="Genomic_DNA"/>
</dbReference>
<dbReference type="InterPro" id="IPR003615">
    <property type="entry name" value="HNH_nuc"/>
</dbReference>
<dbReference type="AlphaFoldDB" id="A0A1I6LWI8"/>
<dbReference type="Proteomes" id="UP000199659">
    <property type="component" value="Unassembled WGS sequence"/>
</dbReference>
<evidence type="ECO:0000313" key="3">
    <source>
        <dbReference type="Proteomes" id="UP000199659"/>
    </source>
</evidence>
<organism evidence="2 3">
    <name type="scientific">Anaeromicropila populeti</name>
    <dbReference type="NCBI Taxonomy" id="37658"/>
    <lineage>
        <taxon>Bacteria</taxon>
        <taxon>Bacillati</taxon>
        <taxon>Bacillota</taxon>
        <taxon>Clostridia</taxon>
        <taxon>Lachnospirales</taxon>
        <taxon>Lachnospiraceae</taxon>
        <taxon>Anaeromicropila</taxon>
    </lineage>
</organism>
<sequence>MDKTGTKWSREETILAFDLYCRTPFGKISSTNNDIKELAQLIGRTSGAVALKMHNLAHFDPELRKRNITAMAHGSKLDLEVWNEFCENWEELSFAARCILAELKSESIDKIIEPELQVLPDGDVRNQLIKARIGQYFFRMAVLNSYENKCCITGMPYSELLVASHIKPWKDSDPKAERTNPMNGLSLNALHDKAFDKGLMTITPDYTIHISSKLKREPINNSVYEWIVKYEKQRILLPNKFIPKREFLEYHNDVIFLG</sequence>
<feature type="domain" description="HNH nuclease" evidence="1">
    <location>
        <begin position="150"/>
        <end position="202"/>
    </location>
</feature>
<protein>
    <submittedName>
        <fullName evidence="2">Putative restriction endonuclease</fullName>
    </submittedName>
</protein>
<dbReference type="RefSeq" id="WP_092564186.1">
    <property type="nucleotide sequence ID" value="NZ_FOYZ01000022.1"/>
</dbReference>